<organism evidence="2 3">
    <name type="scientific">Turneriella parva (strain ATCC BAA-1111 / DSM 21527 / NCTC 11395 / H)</name>
    <name type="common">Leptospira parva</name>
    <dbReference type="NCBI Taxonomy" id="869212"/>
    <lineage>
        <taxon>Bacteria</taxon>
        <taxon>Pseudomonadati</taxon>
        <taxon>Spirochaetota</taxon>
        <taxon>Spirochaetia</taxon>
        <taxon>Leptospirales</taxon>
        <taxon>Leptospiraceae</taxon>
        <taxon>Turneriella</taxon>
    </lineage>
</organism>
<keyword evidence="3" id="KW-1185">Reference proteome</keyword>
<dbReference type="InterPro" id="IPR000182">
    <property type="entry name" value="GNAT_dom"/>
</dbReference>
<accession>I4B5Z8</accession>
<dbReference type="STRING" id="869212.Turpa_2059"/>
<dbReference type="Proteomes" id="UP000006048">
    <property type="component" value="Chromosome"/>
</dbReference>
<dbReference type="KEGG" id="tpx:Turpa_2059"/>
<protein>
    <recommendedName>
        <fullName evidence="1">N-acetyltransferase domain-containing protein</fullName>
    </recommendedName>
</protein>
<proteinExistence type="predicted"/>
<feature type="domain" description="N-acetyltransferase" evidence="1">
    <location>
        <begin position="195"/>
        <end position="368"/>
    </location>
</feature>
<dbReference type="HOGENOM" id="CLU_053649_0_0_12"/>
<dbReference type="PANTHER" id="PTHR41368:SF1">
    <property type="entry name" value="PROTEIN YGHO"/>
    <property type="match status" value="1"/>
</dbReference>
<dbReference type="EMBL" id="CP002959">
    <property type="protein sequence ID" value="AFM12705.1"/>
    <property type="molecule type" value="Genomic_DNA"/>
</dbReference>
<gene>
    <name evidence="2" type="ordered locus">Turpa_2059</name>
</gene>
<dbReference type="PANTHER" id="PTHR41368">
    <property type="entry name" value="PROTEIN YGHO"/>
    <property type="match status" value="1"/>
</dbReference>
<reference evidence="2 3" key="1">
    <citation type="submission" date="2012-06" db="EMBL/GenBank/DDBJ databases">
        <title>The complete chromosome of genome of Turneriella parva DSM 21527.</title>
        <authorList>
            <consortium name="US DOE Joint Genome Institute (JGI-PGF)"/>
            <person name="Lucas S."/>
            <person name="Han J."/>
            <person name="Lapidus A."/>
            <person name="Bruce D."/>
            <person name="Goodwin L."/>
            <person name="Pitluck S."/>
            <person name="Peters L."/>
            <person name="Kyrpides N."/>
            <person name="Mavromatis K."/>
            <person name="Ivanova N."/>
            <person name="Mikhailova N."/>
            <person name="Chertkov O."/>
            <person name="Detter J.C."/>
            <person name="Tapia R."/>
            <person name="Han C."/>
            <person name="Land M."/>
            <person name="Hauser L."/>
            <person name="Markowitz V."/>
            <person name="Cheng J.-F."/>
            <person name="Hugenholtz P."/>
            <person name="Woyke T."/>
            <person name="Wu D."/>
            <person name="Gronow S."/>
            <person name="Wellnitz S."/>
            <person name="Brambilla E."/>
            <person name="Klenk H.-P."/>
            <person name="Eisen J.A."/>
        </authorList>
    </citation>
    <scope>NUCLEOTIDE SEQUENCE [LARGE SCALE GENOMIC DNA]</scope>
    <source>
        <strain evidence="3">ATCC BAA-1111 / DSM 21527 / NCTC 11395 / H</strain>
    </source>
</reference>
<sequence length="368" mass="42438">MSLQIQTLTNSKNDVKKFVYFMKRVYRKYPHFVPPIYSEVVKFILKGPFNKIGEKQLFVALRDGEIVARLSVHRNFAHNEFYKTNQGFFGFFEAFDDQEAVNAIFAEGEKWLKERGCSSVLGPMNFAVYDEIGLLVDAFDIDPVLMCTYNPPYYLKLLENAGFKKEVDWYAYLKDTTIPNFMRLINQRVLKQPGMVIREVNRKKIDSEAEAVKHIFNQAWAENWGNVPFTDEQWHHLVKDLKMIINEKLAFITELNGKPIAFAISLIDANQAVKKANGSLFPFGIVKLLLEMRKIKRVRTTIMGVLKEHRNKGIEIAMVHKTIENGIELGITESDCSLIVETNTAMSSVLEKIGCVKYKTYRVLKKDI</sequence>
<dbReference type="GO" id="GO:0016747">
    <property type="term" value="F:acyltransferase activity, transferring groups other than amino-acyl groups"/>
    <property type="evidence" value="ECO:0007669"/>
    <property type="project" value="InterPro"/>
</dbReference>
<evidence type="ECO:0000313" key="3">
    <source>
        <dbReference type="Proteomes" id="UP000006048"/>
    </source>
</evidence>
<dbReference type="InterPro" id="IPR039968">
    <property type="entry name" value="BcerS-like"/>
</dbReference>
<evidence type="ECO:0000313" key="2">
    <source>
        <dbReference type="EMBL" id="AFM12705.1"/>
    </source>
</evidence>
<dbReference type="InterPro" id="IPR016181">
    <property type="entry name" value="Acyl_CoA_acyltransferase"/>
</dbReference>
<dbReference type="PROSITE" id="PS51186">
    <property type="entry name" value="GNAT"/>
    <property type="match status" value="1"/>
</dbReference>
<evidence type="ECO:0000259" key="1">
    <source>
        <dbReference type="PROSITE" id="PS51186"/>
    </source>
</evidence>
<dbReference type="AlphaFoldDB" id="I4B5Z8"/>
<dbReference type="RefSeq" id="WP_014803211.1">
    <property type="nucleotide sequence ID" value="NC_018020.1"/>
</dbReference>
<dbReference type="Gene3D" id="3.40.630.30">
    <property type="match status" value="1"/>
</dbReference>
<dbReference type="SUPFAM" id="SSF55729">
    <property type="entry name" value="Acyl-CoA N-acyltransferases (Nat)"/>
    <property type="match status" value="1"/>
</dbReference>
<name>I4B5Z8_TURPD</name>
<dbReference type="OrthoDB" id="9806005at2"/>